<dbReference type="PANTHER" id="PTHR43884:SF12">
    <property type="entry name" value="ISOVALERYL-COA DEHYDROGENASE, MITOCHONDRIAL-RELATED"/>
    <property type="match status" value="1"/>
</dbReference>
<dbReference type="InterPro" id="IPR036250">
    <property type="entry name" value="AcylCo_DH-like_C"/>
</dbReference>
<proteinExistence type="inferred from homology"/>
<comment type="similarity">
    <text evidence="2">Belongs to the acyl-CoA dehydrogenase family.</text>
</comment>
<dbReference type="InterPro" id="IPR009100">
    <property type="entry name" value="AcylCoA_DH/oxidase_NM_dom_sf"/>
</dbReference>
<sequence length="333" mass="35560">MDLRPDPLQQRLRDAVDTVLTRTGDLSAQLATIGVPSLNAPERLGGLALGLSADIVVNERLGYALEPLGCYRETAFALDMLDSDDVPAEHLAEILADLYKGTRHAVVVGARGPAGIQVKPGGRLWGESEPLPRSAIGLCVVRTADGDASEWRLVVPEPGTCVTESIDHFGMPASRLRFEGAASQPLPVSAAHWERALAAARVRQAALLLGIADRIVDVARAHVNTRTQSGKPLVERQTVAHRLALLIGEADGWRLVLNKAAWELDRDEHPNTAAVLAVAGEHAQLASRTALQLHGVRGMLAHSTAASVYRMVAVESVRLGTPTDLWLEAASTT</sequence>
<protein>
    <submittedName>
        <fullName evidence="6">Acyl-CoA dehydrogenase</fullName>
    </submittedName>
</protein>
<dbReference type="InterPro" id="IPR009075">
    <property type="entry name" value="AcylCo_DH/oxidase_C"/>
</dbReference>
<dbReference type="InterPro" id="IPR037069">
    <property type="entry name" value="AcylCoA_DH/ox_N_sf"/>
</dbReference>
<evidence type="ECO:0000256" key="3">
    <source>
        <dbReference type="ARBA" id="ARBA00022630"/>
    </source>
</evidence>
<keyword evidence="7" id="KW-1185">Reference proteome</keyword>
<reference evidence="6 7" key="1">
    <citation type="submission" date="2024-10" db="EMBL/GenBank/DDBJ databases">
        <title>The Natural Products Discovery Center: Release of the First 8490 Sequenced Strains for Exploring Actinobacteria Biosynthetic Diversity.</title>
        <authorList>
            <person name="Kalkreuter E."/>
            <person name="Kautsar S.A."/>
            <person name="Yang D."/>
            <person name="Bader C.D."/>
            <person name="Teijaro C.N."/>
            <person name="Fluegel L."/>
            <person name="Davis C.M."/>
            <person name="Simpson J.R."/>
            <person name="Lauterbach L."/>
            <person name="Steele A.D."/>
            <person name="Gui C."/>
            <person name="Meng S."/>
            <person name="Li G."/>
            <person name="Viehrig K."/>
            <person name="Ye F."/>
            <person name="Su P."/>
            <person name="Kiefer A.F."/>
            <person name="Nichols A."/>
            <person name="Cepeda A.J."/>
            <person name="Yan W."/>
            <person name="Fan B."/>
            <person name="Jiang Y."/>
            <person name="Adhikari A."/>
            <person name="Zheng C.-J."/>
            <person name="Schuster L."/>
            <person name="Cowan T.M."/>
            <person name="Smanski M.J."/>
            <person name="Chevrette M.G."/>
            <person name="De Carvalho L.P.S."/>
            <person name="Shen B."/>
        </authorList>
    </citation>
    <scope>NUCLEOTIDE SEQUENCE [LARGE SCALE GENOMIC DNA]</scope>
    <source>
        <strain evidence="6 7">NPDC003029</strain>
    </source>
</reference>
<keyword evidence="3" id="KW-0285">Flavoprotein</keyword>
<evidence type="ECO:0000313" key="6">
    <source>
        <dbReference type="EMBL" id="MFF3340173.1"/>
    </source>
</evidence>
<comment type="caution">
    <text evidence="6">The sequence shown here is derived from an EMBL/GenBank/DDBJ whole genome shotgun (WGS) entry which is preliminary data.</text>
</comment>
<dbReference type="EMBL" id="JBIAPK010000004">
    <property type="protein sequence ID" value="MFF3340173.1"/>
    <property type="molecule type" value="Genomic_DNA"/>
</dbReference>
<evidence type="ECO:0000313" key="7">
    <source>
        <dbReference type="Proteomes" id="UP001601976"/>
    </source>
</evidence>
<dbReference type="Gene3D" id="1.20.140.10">
    <property type="entry name" value="Butyryl-CoA Dehydrogenase, subunit A, domain 3"/>
    <property type="match status" value="1"/>
</dbReference>
<name>A0ABW6RGT1_9ACTN</name>
<dbReference type="PANTHER" id="PTHR43884">
    <property type="entry name" value="ACYL-COA DEHYDROGENASE"/>
    <property type="match status" value="1"/>
</dbReference>
<evidence type="ECO:0000256" key="4">
    <source>
        <dbReference type="ARBA" id="ARBA00022827"/>
    </source>
</evidence>
<gene>
    <name evidence="6" type="ORF">ACFYWW_15765</name>
</gene>
<dbReference type="Pfam" id="PF00441">
    <property type="entry name" value="Acyl-CoA_dh_1"/>
    <property type="match status" value="1"/>
</dbReference>
<feature type="domain" description="Acyl-CoA dehydrogenase/oxidase C-terminal" evidence="5">
    <location>
        <begin position="195"/>
        <end position="321"/>
    </location>
</feature>
<comment type="cofactor">
    <cofactor evidence="1">
        <name>FAD</name>
        <dbReference type="ChEBI" id="CHEBI:57692"/>
    </cofactor>
</comment>
<dbReference type="SUPFAM" id="SSF47203">
    <property type="entry name" value="Acyl-CoA dehydrogenase C-terminal domain-like"/>
    <property type="match status" value="1"/>
</dbReference>
<dbReference type="SUPFAM" id="SSF56645">
    <property type="entry name" value="Acyl-CoA dehydrogenase NM domain-like"/>
    <property type="match status" value="1"/>
</dbReference>
<dbReference type="RefSeq" id="WP_355713646.1">
    <property type="nucleotide sequence ID" value="NZ_JBEXNP010000002.1"/>
</dbReference>
<evidence type="ECO:0000256" key="1">
    <source>
        <dbReference type="ARBA" id="ARBA00001974"/>
    </source>
</evidence>
<organism evidence="6 7">
    <name type="scientific">Streptomyces flavidovirens</name>
    <dbReference type="NCBI Taxonomy" id="67298"/>
    <lineage>
        <taxon>Bacteria</taxon>
        <taxon>Bacillati</taxon>
        <taxon>Actinomycetota</taxon>
        <taxon>Actinomycetes</taxon>
        <taxon>Kitasatosporales</taxon>
        <taxon>Streptomycetaceae</taxon>
        <taxon>Streptomyces</taxon>
    </lineage>
</organism>
<dbReference type="Gene3D" id="1.10.540.10">
    <property type="entry name" value="Acyl-CoA dehydrogenase/oxidase, N-terminal domain"/>
    <property type="match status" value="1"/>
</dbReference>
<dbReference type="Proteomes" id="UP001601976">
    <property type="component" value="Unassembled WGS sequence"/>
</dbReference>
<keyword evidence="4" id="KW-0274">FAD</keyword>
<evidence type="ECO:0000259" key="5">
    <source>
        <dbReference type="Pfam" id="PF00441"/>
    </source>
</evidence>
<evidence type="ECO:0000256" key="2">
    <source>
        <dbReference type="ARBA" id="ARBA00009347"/>
    </source>
</evidence>
<accession>A0ABW6RGT1</accession>